<dbReference type="EMBL" id="OY731405">
    <property type="protein sequence ID" value="CAJ1971366.1"/>
    <property type="molecule type" value="Genomic_DNA"/>
</dbReference>
<keyword evidence="4" id="KW-0539">Nucleus</keyword>
<keyword evidence="2" id="KW-0238">DNA-binding</keyword>
<evidence type="ECO:0000259" key="6">
    <source>
        <dbReference type="PROSITE" id="PS51742"/>
    </source>
</evidence>
<evidence type="ECO:0000313" key="7">
    <source>
        <dbReference type="EMBL" id="CAJ1971366.1"/>
    </source>
</evidence>
<accession>A0AA86SRS2</accession>
<dbReference type="InterPro" id="IPR014476">
    <property type="entry name" value="AHL15-29"/>
</dbReference>
<dbReference type="PANTHER" id="PTHR31100:SF63">
    <property type="entry name" value="AT-HOOK MOTIF NUCLEAR-LOCALIZED PROTEIN"/>
    <property type="match status" value="1"/>
</dbReference>
<dbReference type="GO" id="GO:0005634">
    <property type="term" value="C:nucleus"/>
    <property type="evidence" value="ECO:0007669"/>
    <property type="project" value="TreeGrafter"/>
</dbReference>
<evidence type="ECO:0000256" key="3">
    <source>
        <dbReference type="ARBA" id="ARBA00023163"/>
    </source>
</evidence>
<sequence length="196" mass="20767">MVEPSSATPLSSPPFSSSDENTSHGAIESSSRSKSPSSKRRRGRPVGSKNKPKLTLFISQDHHHAHKPIFIQVPRNSDVIGALTQFARDYQISITVLSASGSILNATLRQSHSHNSTFILHGPFNLVSLTGTCIINSPCAASSSSSSDLDFHSSFNISFCSNLGQSFIGVVGGKVVAGDDVAVAAILFSRTVKNQS</sequence>
<dbReference type="Gene3D" id="3.30.1330.80">
    <property type="entry name" value="Hypothetical protein, similar to alpha- acetolactate decarboxylase, domain 2"/>
    <property type="match status" value="1"/>
</dbReference>
<evidence type="ECO:0000313" key="8">
    <source>
        <dbReference type="Proteomes" id="UP001189624"/>
    </source>
</evidence>
<dbReference type="Proteomes" id="UP001189624">
    <property type="component" value="Chromosome 8"/>
</dbReference>
<evidence type="ECO:0000256" key="5">
    <source>
        <dbReference type="SAM" id="MobiDB-lite"/>
    </source>
</evidence>
<evidence type="ECO:0000256" key="1">
    <source>
        <dbReference type="ARBA" id="ARBA00023015"/>
    </source>
</evidence>
<keyword evidence="1" id="KW-0805">Transcription regulation</keyword>
<dbReference type="CDD" id="cd11378">
    <property type="entry name" value="DUF296"/>
    <property type="match status" value="1"/>
</dbReference>
<protein>
    <recommendedName>
        <fullName evidence="6">PPC domain-containing protein</fullName>
    </recommendedName>
</protein>
<evidence type="ECO:0000256" key="4">
    <source>
        <dbReference type="ARBA" id="ARBA00023242"/>
    </source>
</evidence>
<evidence type="ECO:0000256" key="2">
    <source>
        <dbReference type="ARBA" id="ARBA00023125"/>
    </source>
</evidence>
<name>A0AA86SRS2_9FABA</name>
<proteinExistence type="predicted"/>
<dbReference type="PROSITE" id="PS51742">
    <property type="entry name" value="PPC"/>
    <property type="match status" value="1"/>
</dbReference>
<keyword evidence="8" id="KW-1185">Reference proteome</keyword>
<keyword evidence="3" id="KW-0804">Transcription</keyword>
<gene>
    <name evidence="7" type="ORF">AYBTSS11_LOCUS23367</name>
</gene>
<dbReference type="PANTHER" id="PTHR31100">
    <property type="entry name" value="AT-HOOK MOTIF NUCLEAR-LOCALIZED PROTEIN 15"/>
    <property type="match status" value="1"/>
</dbReference>
<feature type="domain" description="PPC" evidence="6">
    <location>
        <begin position="63"/>
        <end position="196"/>
    </location>
</feature>
<dbReference type="GO" id="GO:0003680">
    <property type="term" value="F:minor groove of adenine-thymine-rich DNA binding"/>
    <property type="evidence" value="ECO:0007669"/>
    <property type="project" value="InterPro"/>
</dbReference>
<organism evidence="7 8">
    <name type="scientific">Sphenostylis stenocarpa</name>
    <dbReference type="NCBI Taxonomy" id="92480"/>
    <lineage>
        <taxon>Eukaryota</taxon>
        <taxon>Viridiplantae</taxon>
        <taxon>Streptophyta</taxon>
        <taxon>Embryophyta</taxon>
        <taxon>Tracheophyta</taxon>
        <taxon>Spermatophyta</taxon>
        <taxon>Magnoliopsida</taxon>
        <taxon>eudicotyledons</taxon>
        <taxon>Gunneridae</taxon>
        <taxon>Pentapetalae</taxon>
        <taxon>rosids</taxon>
        <taxon>fabids</taxon>
        <taxon>Fabales</taxon>
        <taxon>Fabaceae</taxon>
        <taxon>Papilionoideae</taxon>
        <taxon>50 kb inversion clade</taxon>
        <taxon>NPAAA clade</taxon>
        <taxon>indigoferoid/millettioid clade</taxon>
        <taxon>Phaseoleae</taxon>
        <taxon>Sphenostylis</taxon>
    </lineage>
</organism>
<dbReference type="SUPFAM" id="SSF117856">
    <property type="entry name" value="AF0104/ALDC/Ptd012-like"/>
    <property type="match status" value="1"/>
</dbReference>
<feature type="region of interest" description="Disordered" evidence="5">
    <location>
        <begin position="1"/>
        <end position="52"/>
    </location>
</feature>
<dbReference type="GO" id="GO:0003700">
    <property type="term" value="F:DNA-binding transcription factor activity"/>
    <property type="evidence" value="ECO:0007669"/>
    <property type="project" value="TreeGrafter"/>
</dbReference>
<feature type="compositionally biased region" description="Polar residues" evidence="5">
    <location>
        <begin position="1"/>
        <end position="24"/>
    </location>
</feature>
<reference evidence="7" key="1">
    <citation type="submission" date="2023-10" db="EMBL/GenBank/DDBJ databases">
        <authorList>
            <person name="Domelevo Entfellner J.-B."/>
        </authorList>
    </citation>
    <scope>NUCLEOTIDE SEQUENCE</scope>
</reference>
<dbReference type="AlphaFoldDB" id="A0AA86SRS2"/>
<dbReference type="InterPro" id="IPR005175">
    <property type="entry name" value="PPC_dom"/>
</dbReference>
<dbReference type="Pfam" id="PF03479">
    <property type="entry name" value="PCC"/>
    <property type="match status" value="1"/>
</dbReference>
<dbReference type="Gramene" id="rna-AYBTSS11_LOCUS23367">
    <property type="protein sequence ID" value="CAJ1971366.1"/>
    <property type="gene ID" value="gene-AYBTSS11_LOCUS23367"/>
</dbReference>